<name>A0A0G8AT70_9SYNE</name>
<dbReference type="EMBL" id="JYFQ01000164">
    <property type="protein sequence ID" value="KKZ10875.1"/>
    <property type="molecule type" value="Genomic_DNA"/>
</dbReference>
<dbReference type="PATRIC" id="fig|1608419.3.peg.784"/>
<sequence>MGHEWLFVGVAGLVVGWRIRLREDMRASEARNREDLKEVKAMGDKLDQVPENPDGRSLAGWAKVEATPP</sequence>
<gene>
    <name evidence="2" type="ORF">TQ37_08135</name>
</gene>
<accession>A0A0G8AT70</accession>
<comment type="caution">
    <text evidence="2">The sequence shown here is derived from an EMBL/GenBank/DDBJ whole genome shotgun (WGS) entry which is preliminary data.</text>
</comment>
<evidence type="ECO:0000313" key="2">
    <source>
        <dbReference type="EMBL" id="KKZ10875.1"/>
    </source>
</evidence>
<evidence type="ECO:0000313" key="3">
    <source>
        <dbReference type="Proteomes" id="UP000035037"/>
    </source>
</evidence>
<reference evidence="2 3" key="1">
    <citation type="submission" date="2015-02" db="EMBL/GenBank/DDBJ databases">
        <authorList>
            <person name="Slaby B."/>
            <person name="Hentschel U."/>
        </authorList>
    </citation>
    <scope>NUCLEOTIDE SEQUENCE [LARGE SCALE GENOMIC DNA]</scope>
    <source>
        <strain evidence="2">15L</strain>
    </source>
</reference>
<organism evidence="2 3">
    <name type="scientific">Candidatus Synechococcus spongiarum 15L</name>
    <dbReference type="NCBI Taxonomy" id="1608419"/>
    <lineage>
        <taxon>Bacteria</taxon>
        <taxon>Bacillati</taxon>
        <taxon>Cyanobacteriota</taxon>
        <taxon>Cyanophyceae</taxon>
        <taxon>Synechococcales</taxon>
        <taxon>Synechococcaceae</taxon>
        <taxon>Synechococcus</taxon>
    </lineage>
</organism>
<reference evidence="2 3" key="2">
    <citation type="submission" date="2015-05" db="EMBL/GenBank/DDBJ databases">
        <title>Lifestyle Evolution in Cyanobacterial Symbionts of Sponges.</title>
        <authorList>
            <person name="Burgsdorf I."/>
            <person name="Slaby B.M."/>
            <person name="Handley K.M."/>
            <person name="Haber M."/>
            <person name="Blom J."/>
            <person name="Marshall C.W."/>
            <person name="Gilbert J.A."/>
            <person name="Hentschel U."/>
            <person name="Steindler L."/>
        </authorList>
    </citation>
    <scope>NUCLEOTIDE SEQUENCE [LARGE SCALE GENOMIC DNA]</scope>
    <source>
        <strain evidence="2">15L</strain>
    </source>
</reference>
<dbReference type="AlphaFoldDB" id="A0A0G8AT70"/>
<evidence type="ECO:0000256" key="1">
    <source>
        <dbReference type="SAM" id="MobiDB-lite"/>
    </source>
</evidence>
<feature type="region of interest" description="Disordered" evidence="1">
    <location>
        <begin position="46"/>
        <end position="69"/>
    </location>
</feature>
<dbReference type="Proteomes" id="UP000035037">
    <property type="component" value="Unassembled WGS sequence"/>
</dbReference>
<proteinExistence type="predicted"/>
<protein>
    <submittedName>
        <fullName evidence="2">Uncharacterized protein</fullName>
    </submittedName>
</protein>